<dbReference type="SMART" id="SM00788">
    <property type="entry name" value="Adenylsucc_synt"/>
    <property type="match status" value="1"/>
</dbReference>
<dbReference type="Gene3D" id="3.90.170.10">
    <property type="entry name" value="Adenylosuccinate Synthetase, subunit A, domain 3"/>
    <property type="match status" value="1"/>
</dbReference>
<keyword evidence="1" id="KW-0436">Ligase</keyword>
<reference evidence="1 2" key="1">
    <citation type="journal article" date="2021" name="ISME J.">
        <title>Genomic evolution of the class Acidithiobacillia: deep-branching Proteobacteria living in extreme acidic conditions.</title>
        <authorList>
            <person name="Moya-Beltran A."/>
            <person name="Beard S."/>
            <person name="Rojas-Villalobos C."/>
            <person name="Issotta F."/>
            <person name="Gallardo Y."/>
            <person name="Ulloa R."/>
            <person name="Giaveno A."/>
            <person name="Degli Esposti M."/>
            <person name="Johnson D.B."/>
            <person name="Quatrini R."/>
        </authorList>
    </citation>
    <scope>NUCLEOTIDE SEQUENCE [LARGE SCALE GENOMIC DNA]</scope>
    <source>
        <strain evidence="1 2">ATCC 19703</strain>
    </source>
</reference>
<evidence type="ECO:0000313" key="2">
    <source>
        <dbReference type="Proteomes" id="UP001197028"/>
    </source>
</evidence>
<dbReference type="HAMAP" id="MF_00011">
    <property type="entry name" value="Adenylosucc_synth"/>
    <property type="match status" value="1"/>
</dbReference>
<organism evidence="1 2">
    <name type="scientific">Acidithiobacillus concretivorus</name>
    <dbReference type="NCBI Taxonomy" id="3063952"/>
    <lineage>
        <taxon>Bacteria</taxon>
        <taxon>Pseudomonadati</taxon>
        <taxon>Pseudomonadota</taxon>
        <taxon>Acidithiobacillia</taxon>
        <taxon>Acidithiobacillales</taxon>
        <taxon>Acidithiobacillaceae</taxon>
        <taxon>Acidithiobacillus</taxon>
    </lineage>
</organism>
<dbReference type="GO" id="GO:0004019">
    <property type="term" value="F:adenylosuccinate synthase activity"/>
    <property type="evidence" value="ECO:0007669"/>
    <property type="project" value="UniProtKB-EC"/>
</dbReference>
<proteinExistence type="inferred from homology"/>
<sequence>VGATTGRARRCGWFDAVALRAACRVNGVTGLCMTKLDVLDGLAEIRVAVGYRVKGVVQDELPSGAEALAACEPVYETFPGWQESTAGVRRWEDLPQTARQYLEAIAERAGRPLAIISTGPDREDTILLSGVL</sequence>
<evidence type="ECO:0000313" key="1">
    <source>
        <dbReference type="EMBL" id="MBU2739133.1"/>
    </source>
</evidence>
<dbReference type="SUPFAM" id="SSF52540">
    <property type="entry name" value="P-loop containing nucleoside triphosphate hydrolases"/>
    <property type="match status" value="1"/>
</dbReference>
<dbReference type="Pfam" id="PF00709">
    <property type="entry name" value="Adenylsucc_synt"/>
    <property type="match status" value="1"/>
</dbReference>
<dbReference type="InterPro" id="IPR027417">
    <property type="entry name" value="P-loop_NTPase"/>
</dbReference>
<keyword evidence="2" id="KW-1185">Reference proteome</keyword>
<accession>A0ABS5ZR29</accession>
<dbReference type="PANTHER" id="PTHR11846">
    <property type="entry name" value="ADENYLOSUCCINATE SYNTHETASE"/>
    <property type="match status" value="1"/>
</dbReference>
<feature type="non-terminal residue" evidence="1">
    <location>
        <position position="1"/>
    </location>
</feature>
<dbReference type="EMBL" id="JABELD010000073">
    <property type="protein sequence ID" value="MBU2739133.1"/>
    <property type="molecule type" value="Genomic_DNA"/>
</dbReference>
<protein>
    <submittedName>
        <fullName evidence="1">Adenylosuccinate synthase</fullName>
        <ecNumber evidence="1">6.3.4.4</ecNumber>
    </submittedName>
</protein>
<comment type="caution">
    <text evidence="1">The sequence shown here is derived from an EMBL/GenBank/DDBJ whole genome shotgun (WGS) entry which is preliminary data.</text>
</comment>
<dbReference type="RefSeq" id="WP_215864066.1">
    <property type="nucleotide sequence ID" value="NZ_JABELD010000073.1"/>
</dbReference>
<dbReference type="InterPro" id="IPR001114">
    <property type="entry name" value="Adenylosuccinate_synthetase"/>
</dbReference>
<dbReference type="InterPro" id="IPR042111">
    <property type="entry name" value="Adenylosuccinate_synth_dom3"/>
</dbReference>
<dbReference type="EC" id="6.3.4.4" evidence="1"/>
<name>A0ABS5ZR29_9PROT</name>
<dbReference type="PANTHER" id="PTHR11846:SF0">
    <property type="entry name" value="ADENYLOSUCCINATE SYNTHETASE"/>
    <property type="match status" value="1"/>
</dbReference>
<gene>
    <name evidence="1" type="ORF">HJG40_10130</name>
</gene>
<dbReference type="Proteomes" id="UP001197028">
    <property type="component" value="Unassembled WGS sequence"/>
</dbReference>